<dbReference type="PANTHER" id="PTHR47245:SF2">
    <property type="entry name" value="PEPTIDYL-PROLYL CIS-TRANS ISOMERASE HP_0175-RELATED"/>
    <property type="match status" value="1"/>
</dbReference>
<dbReference type="GO" id="GO:0003755">
    <property type="term" value="F:peptidyl-prolyl cis-trans isomerase activity"/>
    <property type="evidence" value="ECO:0007669"/>
    <property type="project" value="UniProtKB-KW"/>
</dbReference>
<feature type="domain" description="PpiC" evidence="3">
    <location>
        <begin position="157"/>
        <end position="254"/>
    </location>
</feature>
<dbReference type="Gene3D" id="3.10.50.40">
    <property type="match status" value="1"/>
</dbReference>
<evidence type="ECO:0000313" key="4">
    <source>
        <dbReference type="EMBL" id="HGZ43270.1"/>
    </source>
</evidence>
<dbReference type="Pfam" id="PF13174">
    <property type="entry name" value="TPR_6"/>
    <property type="match status" value="1"/>
</dbReference>
<dbReference type="EMBL" id="DSQF01000016">
    <property type="protein sequence ID" value="HGZ43270.1"/>
    <property type="molecule type" value="Genomic_DNA"/>
</dbReference>
<keyword evidence="1" id="KW-0413">Isomerase</keyword>
<dbReference type="InterPro" id="IPR050245">
    <property type="entry name" value="PrsA_foldase"/>
</dbReference>
<organism evidence="4">
    <name type="scientific">Eiseniibacteriota bacterium</name>
    <dbReference type="NCBI Taxonomy" id="2212470"/>
    <lineage>
        <taxon>Bacteria</taxon>
        <taxon>Candidatus Eiseniibacteriota</taxon>
    </lineage>
</organism>
<dbReference type="PANTHER" id="PTHR47245">
    <property type="entry name" value="PEPTIDYLPROLYL ISOMERASE"/>
    <property type="match status" value="1"/>
</dbReference>
<dbReference type="InterPro" id="IPR011990">
    <property type="entry name" value="TPR-like_helical_dom_sf"/>
</dbReference>
<sequence length="424" mass="47097">MRGRRLGAAAATAAAVILVVAAAAAQAPGRPSSRAARAARPVPESLQVLARIGTETLTRGDVQRRLEELPEQFRGNYTTPEGRRQLLDRMIEERVWLDASRRAGVPDRPQVKRQLEQSRRDLYIRTHLNEVMAALPQPGDSAARAHYEAHKAEYTVPATVTLRHIQLKSESDAKRVLQLARNPREDWSKLAQRWSLDSLTRASGGQLGTVTREGLFASLGRQPALAESAFALGEGRTGGPWRTDRGWHVVRVDAVKPESVRPFDQVRSMILRQLQSQASSDFYQARLAEARRTANVRTDDAAIEAFVHQKKSARDLFKEAQEAGPAATRIELYRRLLAEHPDSEVSPQAQFMIGFIQSEELKDHDAAEASFRTLLERYPKSELAASAKWMIEHMRTEDAPGFMNLEADSAAATPAAPKGTKRVP</sequence>
<evidence type="ECO:0000256" key="2">
    <source>
        <dbReference type="SAM" id="SignalP"/>
    </source>
</evidence>
<protein>
    <submittedName>
        <fullName evidence="4">Tetratricopeptide repeat protein</fullName>
    </submittedName>
</protein>
<dbReference type="SUPFAM" id="SSF109998">
    <property type="entry name" value="Triger factor/SurA peptide-binding domain-like"/>
    <property type="match status" value="1"/>
</dbReference>
<name>A0A832I4S4_UNCEI</name>
<evidence type="ECO:0000259" key="3">
    <source>
        <dbReference type="PROSITE" id="PS50198"/>
    </source>
</evidence>
<dbReference type="Pfam" id="PF13145">
    <property type="entry name" value="Rotamase_2"/>
    <property type="match status" value="1"/>
</dbReference>
<feature type="signal peptide" evidence="2">
    <location>
        <begin position="1"/>
        <end position="25"/>
    </location>
</feature>
<gene>
    <name evidence="4" type="ORF">ENR23_07570</name>
</gene>
<dbReference type="Gene3D" id="1.25.40.10">
    <property type="entry name" value="Tetratricopeptide repeat domain"/>
    <property type="match status" value="1"/>
</dbReference>
<dbReference type="SUPFAM" id="SSF54534">
    <property type="entry name" value="FKBP-like"/>
    <property type="match status" value="1"/>
</dbReference>
<proteinExistence type="predicted"/>
<dbReference type="InterPro" id="IPR019734">
    <property type="entry name" value="TPR_rpt"/>
</dbReference>
<keyword evidence="1" id="KW-0697">Rotamase</keyword>
<feature type="chain" id="PRO_5032898291" evidence="2">
    <location>
        <begin position="26"/>
        <end position="424"/>
    </location>
</feature>
<dbReference type="InterPro" id="IPR046357">
    <property type="entry name" value="PPIase_dom_sf"/>
</dbReference>
<keyword evidence="2" id="KW-0732">Signal</keyword>
<dbReference type="InterPro" id="IPR027304">
    <property type="entry name" value="Trigger_fact/SurA_dom_sf"/>
</dbReference>
<dbReference type="PROSITE" id="PS50198">
    <property type="entry name" value="PPIC_PPIASE_2"/>
    <property type="match status" value="1"/>
</dbReference>
<reference evidence="4" key="1">
    <citation type="journal article" date="2020" name="mSystems">
        <title>Genome- and Community-Level Interaction Insights into Carbon Utilization and Element Cycling Functions of Hydrothermarchaeota in Hydrothermal Sediment.</title>
        <authorList>
            <person name="Zhou Z."/>
            <person name="Liu Y."/>
            <person name="Xu W."/>
            <person name="Pan J."/>
            <person name="Luo Z.H."/>
            <person name="Li M."/>
        </authorList>
    </citation>
    <scope>NUCLEOTIDE SEQUENCE [LARGE SCALE GENOMIC DNA]</scope>
    <source>
        <strain evidence="4">SpSt-381</strain>
    </source>
</reference>
<accession>A0A832I4S4</accession>
<dbReference type="InterPro" id="IPR000297">
    <property type="entry name" value="PPIase_PpiC"/>
</dbReference>
<comment type="caution">
    <text evidence="4">The sequence shown here is derived from an EMBL/GenBank/DDBJ whole genome shotgun (WGS) entry which is preliminary data.</text>
</comment>
<dbReference type="AlphaFoldDB" id="A0A832I4S4"/>
<evidence type="ECO:0000256" key="1">
    <source>
        <dbReference type="PROSITE-ProRule" id="PRU00278"/>
    </source>
</evidence>